<dbReference type="EMBL" id="QTJW01000003">
    <property type="protein sequence ID" value="RGD71560.1"/>
    <property type="molecule type" value="Genomic_DNA"/>
</dbReference>
<comment type="caution">
    <text evidence="2">The sequence shown here is derived from an EMBL/GenBank/DDBJ whole genome shotgun (WGS) entry which is preliminary data.</text>
</comment>
<dbReference type="Proteomes" id="UP000261023">
    <property type="component" value="Unassembled WGS sequence"/>
</dbReference>
<dbReference type="Proteomes" id="UP000263014">
    <property type="component" value="Unassembled WGS sequence"/>
</dbReference>
<organism evidence="2 4">
    <name type="scientific">Hungatella hathewayi</name>
    <dbReference type="NCBI Taxonomy" id="154046"/>
    <lineage>
        <taxon>Bacteria</taxon>
        <taxon>Bacillati</taxon>
        <taxon>Bacillota</taxon>
        <taxon>Clostridia</taxon>
        <taxon>Lachnospirales</taxon>
        <taxon>Lachnospiraceae</taxon>
        <taxon>Hungatella</taxon>
    </lineage>
</organism>
<dbReference type="RefSeq" id="WP_025531988.1">
    <property type="nucleotide sequence ID" value="NZ_CACRUH010000090.1"/>
</dbReference>
<evidence type="ECO:0000313" key="4">
    <source>
        <dbReference type="Proteomes" id="UP000263014"/>
    </source>
</evidence>
<evidence type="ECO:0000313" key="1">
    <source>
        <dbReference type="EMBL" id="RGD71560.1"/>
    </source>
</evidence>
<gene>
    <name evidence="1" type="ORF">DWX31_04550</name>
    <name evidence="2" type="ORF">DXD79_33160</name>
</gene>
<sequence>MQNKRLRELRWENAARSAVGRTEQRAAFSHRFVFECRLRRGFDLKEESGGEYDREYSRKTGI</sequence>
<accession>A0A374NW44</accession>
<reference evidence="3 4" key="1">
    <citation type="submission" date="2018-08" db="EMBL/GenBank/DDBJ databases">
        <title>A genome reference for cultivated species of the human gut microbiota.</title>
        <authorList>
            <person name="Zou Y."/>
            <person name="Xue W."/>
            <person name="Luo G."/>
        </authorList>
    </citation>
    <scope>NUCLEOTIDE SEQUENCE [LARGE SCALE GENOMIC DNA]</scope>
    <source>
        <strain evidence="1 3">AF19-13AC</strain>
        <strain evidence="2 4">TM09-12</strain>
    </source>
</reference>
<dbReference type="EMBL" id="QSON01000038">
    <property type="protein sequence ID" value="RGI94864.1"/>
    <property type="molecule type" value="Genomic_DNA"/>
</dbReference>
<proteinExistence type="predicted"/>
<name>A0A374NW44_9FIRM</name>
<evidence type="ECO:0000313" key="3">
    <source>
        <dbReference type="Proteomes" id="UP000261023"/>
    </source>
</evidence>
<dbReference type="AlphaFoldDB" id="A0A374NW44"/>
<evidence type="ECO:0000313" key="2">
    <source>
        <dbReference type="EMBL" id="RGI94864.1"/>
    </source>
</evidence>
<protein>
    <submittedName>
        <fullName evidence="2">Uncharacterized protein</fullName>
    </submittedName>
</protein>